<dbReference type="Proteomes" id="UP000006222">
    <property type="component" value="Unassembled WGS sequence"/>
</dbReference>
<feature type="transmembrane region" description="Helical" evidence="1">
    <location>
        <begin position="21"/>
        <end position="43"/>
    </location>
</feature>
<comment type="caution">
    <text evidence="2">The sequence shown here is derived from an EMBL/GenBank/DDBJ whole genome shotgun (WGS) entry which is preliminary data.</text>
</comment>
<keyword evidence="1" id="KW-0472">Membrane</keyword>
<dbReference type="RefSeq" id="WP_007324724.1">
    <property type="nucleotide sequence ID" value="NZ_AFAR01000045.1"/>
</dbReference>
<dbReference type="PATRIC" id="fig|991778.3.peg.792"/>
<keyword evidence="1" id="KW-0812">Transmembrane</keyword>
<protein>
    <submittedName>
        <fullName evidence="2">Uncharacterized protein</fullName>
    </submittedName>
</protein>
<gene>
    <name evidence="2" type="ORF">RBWH47_04665</name>
</gene>
<dbReference type="AlphaFoldDB" id="F2AM57"/>
<sequence length="548" mass="61474">MSSISVLPRGRQRKWLGCLQKAAIGFFVIAIAIAVSLLIVVAIRQGFAKTRVADMKQEIRRAGLPIDPVSLETYREQLAAAERTEAWGDVISQFRTDSGYSDQVAGVPRVDAKARCQPMWAGQPWGERENVQRFLQETATLRRDLAEVLDAAGPIYTPMTYEGIDTMPPAADVAREIASILALENLAAIDRGDIDASEQSVVQLFALARTMQSELMVLPQLIRLGVVNIALEELRRVTQLGQWRPDQIDQLLTDLDRTLAWDQAFRHAMIGERVVAVSIYDDGTLPSGTVRTLLGLAGPRDQLETLSWYEQFLALPTNDPVTFLRAAAEANADMESTLGSANIWRRVETMTTGVTMPALKAIAMTVIRTEENLRLARLALVCQRFEIDRGRWPTSHEEAFQFAQEELSLPRESIVGIGPLPFGVEADGSRLVLWGRRIEGYNVELPKQPPESYWPDTWRDLPPRQPSDSAVHDAEADVAVNESDESTFDFEMNRVDDTMSMFSEDDSTTVPDELRDPNVDPLDRHLQLIFHRDQPSESYYKWVLQPSK</sequence>
<organism evidence="2 3">
    <name type="scientific">Rhodopirellula baltica WH47</name>
    <dbReference type="NCBI Taxonomy" id="991778"/>
    <lineage>
        <taxon>Bacteria</taxon>
        <taxon>Pseudomonadati</taxon>
        <taxon>Planctomycetota</taxon>
        <taxon>Planctomycetia</taxon>
        <taxon>Pirellulales</taxon>
        <taxon>Pirellulaceae</taxon>
        <taxon>Rhodopirellula</taxon>
    </lineage>
</organism>
<evidence type="ECO:0000313" key="2">
    <source>
        <dbReference type="EMBL" id="EGF29249.1"/>
    </source>
</evidence>
<keyword evidence="1" id="KW-1133">Transmembrane helix</keyword>
<evidence type="ECO:0000256" key="1">
    <source>
        <dbReference type="SAM" id="Phobius"/>
    </source>
</evidence>
<reference evidence="2 3" key="1">
    <citation type="journal article" date="2013" name="Mar. Genomics">
        <title>Expression of sulfatases in Rhodopirellula baltica and the diversity of sulfatases in the genus Rhodopirellula.</title>
        <authorList>
            <person name="Wegner C.E."/>
            <person name="Richter-Heitmann T."/>
            <person name="Klindworth A."/>
            <person name="Klockow C."/>
            <person name="Richter M."/>
            <person name="Achstetter T."/>
            <person name="Glockner F.O."/>
            <person name="Harder J."/>
        </authorList>
    </citation>
    <scope>NUCLEOTIDE SEQUENCE [LARGE SCALE GENOMIC DNA]</scope>
    <source>
        <strain evidence="2 3">WH47</strain>
    </source>
</reference>
<accession>F2AM57</accession>
<name>F2AM57_RHOBT</name>
<evidence type="ECO:0000313" key="3">
    <source>
        <dbReference type="Proteomes" id="UP000006222"/>
    </source>
</evidence>
<dbReference type="EMBL" id="AFAR01000045">
    <property type="protein sequence ID" value="EGF29249.1"/>
    <property type="molecule type" value="Genomic_DNA"/>
</dbReference>
<proteinExistence type="predicted"/>